<evidence type="ECO:0000313" key="2">
    <source>
        <dbReference type="EMBL" id="KRT36039.1"/>
    </source>
</evidence>
<comment type="caution">
    <text evidence="2">The sequence shown here is derived from an EMBL/GenBank/DDBJ whole genome shotgun (WGS) entry which is preliminary data.</text>
</comment>
<organism evidence="2 3">
    <name type="scientific">Acetomicrobium hydrogeniformans ATCC BAA-1850</name>
    <dbReference type="NCBI Taxonomy" id="592015"/>
    <lineage>
        <taxon>Bacteria</taxon>
        <taxon>Thermotogati</taxon>
        <taxon>Synergistota</taxon>
        <taxon>Synergistia</taxon>
        <taxon>Synergistales</taxon>
        <taxon>Acetomicrobiaceae</taxon>
        <taxon>Acetomicrobium</taxon>
    </lineage>
</organism>
<dbReference type="EMBL" id="ACJX03000001">
    <property type="protein sequence ID" value="KRT36039.1"/>
    <property type="molecule type" value="Genomic_DNA"/>
</dbReference>
<feature type="domain" description="Extradiol ring-cleavage dioxygenase class III enzyme subunit B" evidence="1">
    <location>
        <begin position="5"/>
        <end position="254"/>
    </location>
</feature>
<dbReference type="AlphaFoldDB" id="A0A0T5XCI0"/>
<gene>
    <name evidence="2" type="ORF">HMPREF1705_03306</name>
</gene>
<accession>A0A0T5XCI0</accession>
<dbReference type="GO" id="GO:0008198">
    <property type="term" value="F:ferrous iron binding"/>
    <property type="evidence" value="ECO:0007669"/>
    <property type="project" value="InterPro"/>
</dbReference>
<dbReference type="Gene3D" id="3.40.830.10">
    <property type="entry name" value="LigB-like"/>
    <property type="match status" value="1"/>
</dbReference>
<dbReference type="Proteomes" id="UP000005273">
    <property type="component" value="Unassembled WGS sequence"/>
</dbReference>
<dbReference type="STRING" id="592015.HMPREF1705_03306"/>
<dbReference type="Pfam" id="PF02900">
    <property type="entry name" value="LigB"/>
    <property type="match status" value="1"/>
</dbReference>
<dbReference type="OrthoDB" id="159752at2"/>
<evidence type="ECO:0000313" key="3">
    <source>
        <dbReference type="Proteomes" id="UP000005273"/>
    </source>
</evidence>
<evidence type="ECO:0000259" key="1">
    <source>
        <dbReference type="Pfam" id="PF02900"/>
    </source>
</evidence>
<keyword evidence="2" id="KW-0223">Dioxygenase</keyword>
<dbReference type="InterPro" id="IPR004183">
    <property type="entry name" value="Xdiol_dOase_suB"/>
</dbReference>
<dbReference type="SUPFAM" id="SSF53213">
    <property type="entry name" value="LigB-like"/>
    <property type="match status" value="1"/>
</dbReference>
<dbReference type="RefSeq" id="WP_057940902.1">
    <property type="nucleotide sequence ID" value="NZ_ACJX03000001.1"/>
</dbReference>
<dbReference type="eggNOG" id="COG3885">
    <property type="taxonomic scope" value="Bacteria"/>
</dbReference>
<dbReference type="CDD" id="cd07951">
    <property type="entry name" value="ED_3B_N_AMMECR1"/>
    <property type="match status" value="1"/>
</dbReference>
<keyword evidence="3" id="KW-1185">Reference proteome</keyword>
<proteinExistence type="predicted"/>
<dbReference type="GO" id="GO:0016702">
    <property type="term" value="F:oxidoreductase activity, acting on single donors with incorporation of molecular oxygen, incorporation of two atoms of oxygen"/>
    <property type="evidence" value="ECO:0007669"/>
    <property type="project" value="UniProtKB-ARBA"/>
</dbReference>
<name>A0A0T5XCI0_9BACT</name>
<reference evidence="3" key="1">
    <citation type="submission" date="2012-09" db="EMBL/GenBank/DDBJ databases">
        <authorList>
            <person name="Weinstock G."/>
            <person name="Sodergren E."/>
            <person name="Clifton S."/>
            <person name="Fulton L."/>
            <person name="Fulton B."/>
            <person name="Courtney L."/>
            <person name="Fronick C."/>
            <person name="Harrison M."/>
            <person name="Strong C."/>
            <person name="Farmer C."/>
            <person name="Delehaunty K."/>
            <person name="Markovic C."/>
            <person name="Hall O."/>
            <person name="Minx P."/>
            <person name="Tomlinson C."/>
            <person name="Mitreva M."/>
            <person name="Nelson J."/>
            <person name="Hou S."/>
            <person name="Wollam A."/>
            <person name="Pepin K.H."/>
            <person name="Johnson M."/>
            <person name="Bhonagiri V."/>
            <person name="Nash W.E."/>
            <person name="Suruliraj S."/>
            <person name="Warren W."/>
            <person name="Chinwalla A."/>
            <person name="Mardis E.R."/>
            <person name="Wilson R.K."/>
        </authorList>
    </citation>
    <scope>NUCLEOTIDE SEQUENCE [LARGE SCALE GENOMIC DNA]</scope>
    <source>
        <strain evidence="3">OS1</strain>
    </source>
</reference>
<protein>
    <submittedName>
        <fullName evidence="2">Aromatic ring-opening dioxygenase, catalytic subunit LigB</fullName>
    </submittedName>
</protein>
<sequence length="269" mass="29360">MWSWAVFVPHPPIIIPEVGRGEEKAAAKTLEGMQRICSELEDERPESLVVLTPHHVMGKGLSIICGESIAGDMGMFRAKECKLQAEGDFELATELAGHVKKEGLPVTMSTGKRVEMDHASFVPLYYLSKAWKSLPKLVLANPLGLSYEQSYFLGRVLRRLELKGKKAGIVFSGDLSHRLIPGAPAGYHPRAKEFDALVVKAFETSSADELLSLSEDQIESAGECGLRSALAFLGIVEGEPLRLFSYEGPFGVGYCTAIWKPAKGRGDIN</sequence>
<keyword evidence="2" id="KW-0560">Oxidoreductase</keyword>